<evidence type="ECO:0000256" key="1">
    <source>
        <dbReference type="ARBA" id="ARBA00011040"/>
    </source>
</evidence>
<gene>
    <name evidence="3" type="ORF">AMD02_10570</name>
</gene>
<dbReference type="AlphaFoldDB" id="A0A0M0KLF3"/>
<dbReference type="RefSeq" id="WP_053431290.1">
    <property type="nucleotide sequence ID" value="NZ_CP040441.1"/>
</dbReference>
<feature type="domain" description="ArsA/GET3 Anion-transporting ATPase-like" evidence="2">
    <location>
        <begin position="9"/>
        <end position="308"/>
    </location>
</feature>
<dbReference type="SUPFAM" id="SSF52540">
    <property type="entry name" value="P-loop containing nucleoside triphosphate hydrolases"/>
    <property type="match status" value="1"/>
</dbReference>
<dbReference type="InterPro" id="IPR016300">
    <property type="entry name" value="ATPase_ArsA/GET3"/>
</dbReference>
<comment type="caution">
    <text evidence="3">The sequence shown here is derived from an EMBL/GenBank/DDBJ whole genome shotgun (WGS) entry which is preliminary data.</text>
</comment>
<dbReference type="NCBIfam" id="TIGR00345">
    <property type="entry name" value="GET3_arsA_TRC40"/>
    <property type="match status" value="1"/>
</dbReference>
<reference evidence="3" key="1">
    <citation type="submission" date="2015-08" db="EMBL/GenBank/DDBJ databases">
        <title>Complete DNA Sequence of Pseudomonas syringae pv. actinidiae, the Causal Agent of Kiwifruit Canker Disease.</title>
        <authorList>
            <person name="Rikkerink E.H.A."/>
            <person name="Fineran P.C."/>
        </authorList>
    </citation>
    <scope>NUCLEOTIDE SEQUENCE</scope>
    <source>
        <strain evidence="3">DSM 13666</strain>
    </source>
</reference>
<dbReference type="EMBL" id="LILD01000001">
    <property type="protein sequence ID" value="KOO39233.1"/>
    <property type="molecule type" value="Genomic_DNA"/>
</dbReference>
<dbReference type="CDD" id="cd02035">
    <property type="entry name" value="ArsA"/>
    <property type="match status" value="1"/>
</dbReference>
<dbReference type="PANTHER" id="PTHR10803">
    <property type="entry name" value="ARSENICAL PUMP-DRIVING ATPASE ARSENITE-TRANSLOCATING ATPASE"/>
    <property type="match status" value="1"/>
</dbReference>
<dbReference type="PANTHER" id="PTHR10803:SF3">
    <property type="entry name" value="ATPASE GET3"/>
    <property type="match status" value="1"/>
</dbReference>
<dbReference type="InterPro" id="IPR027417">
    <property type="entry name" value="P-loop_NTPase"/>
</dbReference>
<dbReference type="InterPro" id="IPR025723">
    <property type="entry name" value="ArsA/GET3_ATPase-like"/>
</dbReference>
<comment type="similarity">
    <text evidence="1">Belongs to the arsA ATPase family.</text>
</comment>
<proteinExistence type="inferred from homology"/>
<accession>A0A0M0KLF3</accession>
<dbReference type="PATRIC" id="fig|136160.3.peg.2509"/>
<dbReference type="Gene3D" id="3.40.50.300">
    <property type="entry name" value="P-loop containing nucleotide triphosphate hydrolases"/>
    <property type="match status" value="1"/>
</dbReference>
<evidence type="ECO:0000313" key="3">
    <source>
        <dbReference type="EMBL" id="KOO39233.1"/>
    </source>
</evidence>
<dbReference type="GO" id="GO:0016887">
    <property type="term" value="F:ATP hydrolysis activity"/>
    <property type="evidence" value="ECO:0007669"/>
    <property type="project" value="InterPro"/>
</dbReference>
<dbReference type="GeneID" id="87597406"/>
<evidence type="ECO:0000259" key="2">
    <source>
        <dbReference type="Pfam" id="PF02374"/>
    </source>
</evidence>
<dbReference type="Pfam" id="PF02374">
    <property type="entry name" value="ArsA_ATPase"/>
    <property type="match status" value="1"/>
</dbReference>
<dbReference type="GO" id="GO:0005524">
    <property type="term" value="F:ATP binding"/>
    <property type="evidence" value="ECO:0007669"/>
    <property type="project" value="InterPro"/>
</dbReference>
<sequence>MSHLYTKHIYFIGGKGGVGKSTSAASFAWRCAERGEKTLLISTDPAHNLGDLFHTEIGAKHKKITDNLFATEIDPEQETRRYIQSVKDNLRGMVKSTMLDEVNRQIDAAAATPGADEAAMFNAISSIVLDEQGTYDKLVFDTAPTGHTIRLLTLPEMMGVWIDGMVKKRKKINENYSNLLNDGEPVDDPIYDTLQQRKERFAAVRNVLLDPKKTGFMFVLIPERLPILETEKAVKLLAKHDLHVETLIINKILPDVADGQFLEKRRQIEQRYLQQIHNTFRKQTLLRVPLFPEDIGSIEALYHFARYLEPTAS</sequence>
<protein>
    <submittedName>
        <fullName evidence="3">Arsenic ABC transporter ATPase</fullName>
    </submittedName>
</protein>
<accession>A0A4Y7WXI8</accession>
<name>A0A0M0KLF3_ALKHA</name>
<organism evidence="3">
    <name type="scientific">Halalkalibacterium halodurans</name>
    <name type="common">Bacillus halodurans</name>
    <dbReference type="NCBI Taxonomy" id="86665"/>
    <lineage>
        <taxon>Bacteria</taxon>
        <taxon>Bacillati</taxon>
        <taxon>Bacillota</taxon>
        <taxon>Bacilli</taxon>
        <taxon>Bacillales</taxon>
        <taxon>Bacillaceae</taxon>
        <taxon>Halalkalibacterium (ex Joshi et al. 2022)</taxon>
    </lineage>
</organism>